<keyword evidence="1" id="KW-1133">Transmembrane helix</keyword>
<dbReference type="RefSeq" id="WP_145417248.1">
    <property type="nucleotide sequence ID" value="NZ_CP036526.1"/>
</dbReference>
<proteinExistence type="predicted"/>
<keyword evidence="1" id="KW-0812">Transmembrane</keyword>
<reference evidence="2 3" key="1">
    <citation type="submission" date="2019-02" db="EMBL/GenBank/DDBJ databases">
        <title>Deep-cultivation of Planctomycetes and their phenomic and genomic characterization uncovers novel biology.</title>
        <authorList>
            <person name="Wiegand S."/>
            <person name="Jogler M."/>
            <person name="Boedeker C."/>
            <person name="Pinto D."/>
            <person name="Vollmers J."/>
            <person name="Rivas-Marin E."/>
            <person name="Kohn T."/>
            <person name="Peeters S.H."/>
            <person name="Heuer A."/>
            <person name="Rast P."/>
            <person name="Oberbeckmann S."/>
            <person name="Bunk B."/>
            <person name="Jeske O."/>
            <person name="Meyerdierks A."/>
            <person name="Storesund J.E."/>
            <person name="Kallscheuer N."/>
            <person name="Luecker S."/>
            <person name="Lage O.M."/>
            <person name="Pohl T."/>
            <person name="Merkel B.J."/>
            <person name="Hornburger P."/>
            <person name="Mueller R.-W."/>
            <person name="Bruemmer F."/>
            <person name="Labrenz M."/>
            <person name="Spormann A.M."/>
            <person name="Op den Camp H."/>
            <person name="Overmann J."/>
            <person name="Amann R."/>
            <person name="Jetten M.S.M."/>
            <person name="Mascher T."/>
            <person name="Medema M.H."/>
            <person name="Devos D.P."/>
            <person name="Kaster A.-K."/>
            <person name="Ovreas L."/>
            <person name="Rohde M."/>
            <person name="Galperin M.Y."/>
            <person name="Jogler C."/>
        </authorList>
    </citation>
    <scope>NUCLEOTIDE SEQUENCE [LARGE SCALE GENOMIC DNA]</scope>
    <source>
        <strain evidence="2 3">K23_9</strain>
    </source>
</reference>
<dbReference type="SUPFAM" id="SSF52047">
    <property type="entry name" value="RNI-like"/>
    <property type="match status" value="1"/>
</dbReference>
<dbReference type="Pfam" id="PF13516">
    <property type="entry name" value="LRR_6"/>
    <property type="match status" value="2"/>
</dbReference>
<feature type="transmembrane region" description="Helical" evidence="1">
    <location>
        <begin position="7"/>
        <end position="28"/>
    </location>
</feature>
<sequence>MELVFEYCFYVGVLLILCGGIWLLRSMMKRSGRSIASAVGMVLLGVALIVGPAVISRMIEVDLGPREVIVQGERHLSLTGWDGDDYRWLANKPDTVILQMGNADVTDETLQWLTPMSQLRELDLNDSAITDSGLARLAKMPSLKSLRIRGTKITDQGFRQHLMTLENLRNVDVRQTAVSEATMDEWKTQQPGRRAFQ</sequence>
<name>A0A517NRC6_9BACT</name>
<feature type="transmembrane region" description="Helical" evidence="1">
    <location>
        <begin position="34"/>
        <end position="55"/>
    </location>
</feature>
<dbReference type="InterPro" id="IPR032675">
    <property type="entry name" value="LRR_dom_sf"/>
</dbReference>
<keyword evidence="3" id="KW-1185">Reference proteome</keyword>
<dbReference type="OrthoDB" id="272105at2"/>
<dbReference type="AlphaFoldDB" id="A0A517NRC6"/>
<evidence type="ECO:0000313" key="3">
    <source>
        <dbReference type="Proteomes" id="UP000319817"/>
    </source>
</evidence>
<organism evidence="2 3">
    <name type="scientific">Stieleria marina</name>
    <dbReference type="NCBI Taxonomy" id="1930275"/>
    <lineage>
        <taxon>Bacteria</taxon>
        <taxon>Pseudomonadati</taxon>
        <taxon>Planctomycetota</taxon>
        <taxon>Planctomycetia</taxon>
        <taxon>Pirellulales</taxon>
        <taxon>Pirellulaceae</taxon>
        <taxon>Stieleria</taxon>
    </lineage>
</organism>
<dbReference type="Proteomes" id="UP000319817">
    <property type="component" value="Chromosome"/>
</dbReference>
<evidence type="ECO:0000256" key="1">
    <source>
        <dbReference type="SAM" id="Phobius"/>
    </source>
</evidence>
<evidence type="ECO:0000313" key="2">
    <source>
        <dbReference type="EMBL" id="QDT09672.1"/>
    </source>
</evidence>
<gene>
    <name evidence="2" type="ORF">K239x_16200</name>
</gene>
<accession>A0A517NRC6</accession>
<dbReference type="Gene3D" id="3.80.10.10">
    <property type="entry name" value="Ribonuclease Inhibitor"/>
    <property type="match status" value="1"/>
</dbReference>
<dbReference type="InterPro" id="IPR001611">
    <property type="entry name" value="Leu-rich_rpt"/>
</dbReference>
<dbReference type="EMBL" id="CP036526">
    <property type="protein sequence ID" value="QDT09672.1"/>
    <property type="molecule type" value="Genomic_DNA"/>
</dbReference>
<keyword evidence="1" id="KW-0472">Membrane</keyword>
<protein>
    <submittedName>
        <fullName evidence="2">Leucine Rich repeats (2 copies)</fullName>
    </submittedName>
</protein>